<dbReference type="EMBL" id="JAQQWM010000006">
    <property type="protein sequence ID" value="KAK8059945.1"/>
    <property type="molecule type" value="Genomic_DNA"/>
</dbReference>
<comment type="caution">
    <text evidence="1">The sequence shown here is derived from an EMBL/GenBank/DDBJ whole genome shotgun (WGS) entry which is preliminary data.</text>
</comment>
<reference evidence="1 2" key="1">
    <citation type="submission" date="2023-01" db="EMBL/GenBank/DDBJ databases">
        <title>Analysis of 21 Apiospora genomes using comparative genomics revels a genus with tremendous synthesis potential of carbohydrate active enzymes and secondary metabolites.</title>
        <authorList>
            <person name="Sorensen T."/>
        </authorList>
    </citation>
    <scope>NUCLEOTIDE SEQUENCE [LARGE SCALE GENOMIC DNA]</scope>
    <source>
        <strain evidence="1 2">CBS 83171</strain>
    </source>
</reference>
<keyword evidence="2" id="KW-1185">Reference proteome</keyword>
<dbReference type="Proteomes" id="UP001446871">
    <property type="component" value="Unassembled WGS sequence"/>
</dbReference>
<gene>
    <name evidence="1" type="ORF">PG996_009875</name>
</gene>
<accession>A0ABR1UPF1</accession>
<organism evidence="1 2">
    <name type="scientific">Apiospora saccharicola</name>
    <dbReference type="NCBI Taxonomy" id="335842"/>
    <lineage>
        <taxon>Eukaryota</taxon>
        <taxon>Fungi</taxon>
        <taxon>Dikarya</taxon>
        <taxon>Ascomycota</taxon>
        <taxon>Pezizomycotina</taxon>
        <taxon>Sordariomycetes</taxon>
        <taxon>Xylariomycetidae</taxon>
        <taxon>Amphisphaeriales</taxon>
        <taxon>Apiosporaceae</taxon>
        <taxon>Apiospora</taxon>
    </lineage>
</organism>
<protein>
    <submittedName>
        <fullName evidence="1">Uncharacterized protein</fullName>
    </submittedName>
</protein>
<sequence>MEEKGKHCKGCHVKIPKHDWRCEGNDLLDEDFDNAIEAAGLLNDTGEKVPKKNMRYIRYESVVIWFATVVDYPSLVCISPRY</sequence>
<proteinExistence type="predicted"/>
<name>A0ABR1UPF1_9PEZI</name>
<evidence type="ECO:0000313" key="2">
    <source>
        <dbReference type="Proteomes" id="UP001446871"/>
    </source>
</evidence>
<evidence type="ECO:0000313" key="1">
    <source>
        <dbReference type="EMBL" id="KAK8059945.1"/>
    </source>
</evidence>